<reference evidence="2 3" key="1">
    <citation type="submission" date="2018-08" db="EMBL/GenBank/DDBJ databases">
        <title>Microbispora. triticiradicis sp. nov., a novel actinomycete isolated from the root of wheat (Triticum aestivum L.)).</title>
        <authorList>
            <person name="Han C."/>
        </authorList>
    </citation>
    <scope>NUCLEOTIDE SEQUENCE [LARGE SCALE GENOMIC DNA]</scope>
    <source>
        <strain evidence="2 3">NEAU-HRDPA2-9</strain>
    </source>
</reference>
<protein>
    <submittedName>
        <fullName evidence="2">Uncharacterized protein</fullName>
    </submittedName>
</protein>
<organism evidence="2 3">
    <name type="scientific">Microbispora triticiradicis</name>
    <dbReference type="NCBI Taxonomy" id="2200763"/>
    <lineage>
        <taxon>Bacteria</taxon>
        <taxon>Bacillati</taxon>
        <taxon>Actinomycetota</taxon>
        <taxon>Actinomycetes</taxon>
        <taxon>Streptosporangiales</taxon>
        <taxon>Streptosporangiaceae</taxon>
        <taxon>Microbispora</taxon>
    </lineage>
</organism>
<evidence type="ECO:0000256" key="1">
    <source>
        <dbReference type="SAM" id="MobiDB-lite"/>
    </source>
</evidence>
<evidence type="ECO:0000313" key="2">
    <source>
        <dbReference type="EMBL" id="RGA03446.1"/>
    </source>
</evidence>
<dbReference type="EMBL" id="QFZU02000081">
    <property type="protein sequence ID" value="RGA03446.1"/>
    <property type="molecule type" value="Genomic_DNA"/>
</dbReference>
<gene>
    <name evidence="2" type="ORF">DI270_018980</name>
</gene>
<keyword evidence="3" id="KW-1185">Reference proteome</keyword>
<proteinExistence type="predicted"/>
<evidence type="ECO:0000313" key="3">
    <source>
        <dbReference type="Proteomes" id="UP000262538"/>
    </source>
</evidence>
<name>A0ABX9LHJ6_9ACTN</name>
<dbReference type="Proteomes" id="UP000262538">
    <property type="component" value="Unassembled WGS sequence"/>
</dbReference>
<accession>A0ABX9LHJ6</accession>
<sequence length="109" mass="11807">MVTVIRSAVTGRPVPDVFIRNLSALMDVPEDLIDIGPVPGRGAGVRRLTIGTPDLHSDPATVWAQRIAPLAMPGAVLTSVRIGRPGAAHTAPRRRPPREHRRSHHPRGR</sequence>
<feature type="region of interest" description="Disordered" evidence="1">
    <location>
        <begin position="81"/>
        <end position="109"/>
    </location>
</feature>
<feature type="compositionally biased region" description="Basic residues" evidence="1">
    <location>
        <begin position="91"/>
        <end position="109"/>
    </location>
</feature>
<comment type="caution">
    <text evidence="2">The sequence shown here is derived from an EMBL/GenBank/DDBJ whole genome shotgun (WGS) entry which is preliminary data.</text>
</comment>